<evidence type="ECO:0000313" key="1">
    <source>
        <dbReference type="EMBL" id="HAV91648.1"/>
    </source>
</evidence>
<comment type="caution">
    <text evidence="1">The sequence shown here is derived from an EMBL/GenBank/DDBJ whole genome shotgun (WGS) entry which is preliminary data.</text>
</comment>
<organism evidence="1 2">
    <name type="scientific">candidate division WOR-3 bacterium</name>
    <dbReference type="NCBI Taxonomy" id="2052148"/>
    <lineage>
        <taxon>Bacteria</taxon>
        <taxon>Bacteria division WOR-3</taxon>
    </lineage>
</organism>
<name>A0A350H7Y2_UNCW3</name>
<dbReference type="Gene3D" id="3.30.460.40">
    <property type="match status" value="1"/>
</dbReference>
<sequence length="123" mass="14191">MTEEKVEYLLVRGYAVAVHGYPRYTGDIDFWVNNTERNADRIIKVLEKFGMSELGATKKDLTKKDSIIQIGVPPNRIDLITSVEALSFEEAYKRREIKQIDKIDTNIITLDDLKNKQKSTWQG</sequence>
<dbReference type="SUPFAM" id="SSF81301">
    <property type="entry name" value="Nucleotidyltransferase"/>
    <property type="match status" value="1"/>
</dbReference>
<evidence type="ECO:0000313" key="2">
    <source>
        <dbReference type="Proteomes" id="UP000264062"/>
    </source>
</evidence>
<gene>
    <name evidence="1" type="ORF">DCW38_00460</name>
</gene>
<dbReference type="Proteomes" id="UP000264062">
    <property type="component" value="Unassembled WGS sequence"/>
</dbReference>
<protein>
    <recommendedName>
        <fullName evidence="3">Nucleotidyltransferase family protein</fullName>
    </recommendedName>
</protein>
<evidence type="ECO:0008006" key="3">
    <source>
        <dbReference type="Google" id="ProtNLM"/>
    </source>
</evidence>
<dbReference type="AlphaFoldDB" id="A0A350H7Y2"/>
<dbReference type="InterPro" id="IPR043519">
    <property type="entry name" value="NT_sf"/>
</dbReference>
<dbReference type="EMBL" id="DMZY01000016">
    <property type="protein sequence ID" value="HAV91648.1"/>
    <property type="molecule type" value="Genomic_DNA"/>
</dbReference>
<reference evidence="1 2" key="1">
    <citation type="journal article" date="2018" name="Nat. Biotechnol.">
        <title>A standardized bacterial taxonomy based on genome phylogeny substantially revises the tree of life.</title>
        <authorList>
            <person name="Parks D.H."/>
            <person name="Chuvochina M."/>
            <person name="Waite D.W."/>
            <person name="Rinke C."/>
            <person name="Skarshewski A."/>
            <person name="Chaumeil P.A."/>
            <person name="Hugenholtz P."/>
        </authorList>
    </citation>
    <scope>NUCLEOTIDE SEQUENCE [LARGE SCALE GENOMIC DNA]</scope>
    <source>
        <strain evidence="1">UBA9956</strain>
    </source>
</reference>
<accession>A0A350H7Y2</accession>
<proteinExistence type="predicted"/>